<dbReference type="InterPro" id="IPR002686">
    <property type="entry name" value="Transposase_17"/>
</dbReference>
<dbReference type="InterPro" id="IPR052715">
    <property type="entry name" value="RAYT_transposase"/>
</dbReference>
<name>A0A3D9LGQ1_MARFU</name>
<dbReference type="EMBL" id="QREG01000001">
    <property type="protein sequence ID" value="REE05634.1"/>
    <property type="molecule type" value="Genomic_DNA"/>
</dbReference>
<dbReference type="Gene3D" id="3.30.70.1290">
    <property type="entry name" value="Transposase IS200-like"/>
    <property type="match status" value="1"/>
</dbReference>
<dbReference type="GO" id="GO:0004803">
    <property type="term" value="F:transposase activity"/>
    <property type="evidence" value="ECO:0007669"/>
    <property type="project" value="InterPro"/>
</dbReference>
<dbReference type="SMART" id="SM01321">
    <property type="entry name" value="Y1_Tnp"/>
    <property type="match status" value="1"/>
</dbReference>
<dbReference type="InterPro" id="IPR036515">
    <property type="entry name" value="Transposase_17_sf"/>
</dbReference>
<reference evidence="2 3" key="1">
    <citation type="submission" date="2018-07" db="EMBL/GenBank/DDBJ databases">
        <title>Genomic Encyclopedia of Type Strains, Phase IV (KMG-IV): sequencing the most valuable type-strain genomes for metagenomic binning, comparative biology and taxonomic classification.</title>
        <authorList>
            <person name="Goeker M."/>
        </authorList>
    </citation>
    <scope>NUCLEOTIDE SEQUENCE [LARGE SCALE GENOMIC DNA]</scope>
    <source>
        <strain evidence="2 3">DSM 4134</strain>
    </source>
</reference>
<proteinExistence type="predicted"/>
<dbReference type="NCBIfam" id="NF047646">
    <property type="entry name" value="REP_Tyr_transpos"/>
    <property type="match status" value="1"/>
</dbReference>
<sequence length="181" mass="21716">MSRKYKFNDQEQLYFVSFATVNWIDLFTRPEYCEIFLDSLRYCQSKKGLELYAWCIMPNHVHLIMGTSANPMQDILRDMKSFTSRKLREEIKEHPRESRKEWLLWMFERAGKKNGNNSDWQLWQQHNHPIALSYTWMMSQRLNYLHMNPVKAGFVLEPEHWKYSSAIDYSGGKGLLKVLLL</sequence>
<dbReference type="Pfam" id="PF01797">
    <property type="entry name" value="Y1_Tnp"/>
    <property type="match status" value="1"/>
</dbReference>
<gene>
    <name evidence="2" type="ORF">C7460_101151</name>
</gene>
<feature type="domain" description="Transposase IS200-like" evidence="1">
    <location>
        <begin position="9"/>
        <end position="127"/>
    </location>
</feature>
<dbReference type="AlphaFoldDB" id="A0A3D9LGQ1"/>
<dbReference type="PANTHER" id="PTHR36966:SF1">
    <property type="entry name" value="REP-ASSOCIATED TYROSINE TRANSPOSASE"/>
    <property type="match status" value="1"/>
</dbReference>
<dbReference type="GO" id="GO:0043565">
    <property type="term" value="F:sequence-specific DNA binding"/>
    <property type="evidence" value="ECO:0007669"/>
    <property type="project" value="TreeGrafter"/>
</dbReference>
<dbReference type="OrthoDB" id="9788881at2"/>
<accession>A0A3D9LGQ1</accession>
<evidence type="ECO:0000313" key="2">
    <source>
        <dbReference type="EMBL" id="REE05634.1"/>
    </source>
</evidence>
<dbReference type="PANTHER" id="PTHR36966">
    <property type="entry name" value="REP-ASSOCIATED TYROSINE TRANSPOSASE"/>
    <property type="match status" value="1"/>
</dbReference>
<protein>
    <submittedName>
        <fullName evidence="2">REP element-mobilizing transposase RayT</fullName>
    </submittedName>
</protein>
<keyword evidence="3" id="KW-1185">Reference proteome</keyword>
<dbReference type="GO" id="GO:0006313">
    <property type="term" value="P:DNA transposition"/>
    <property type="evidence" value="ECO:0007669"/>
    <property type="project" value="InterPro"/>
</dbReference>
<dbReference type="RefSeq" id="WP_115866147.1">
    <property type="nucleotide sequence ID" value="NZ_QREG01000001.1"/>
</dbReference>
<comment type="caution">
    <text evidence="2">The sequence shown here is derived from an EMBL/GenBank/DDBJ whole genome shotgun (WGS) entry which is preliminary data.</text>
</comment>
<evidence type="ECO:0000259" key="1">
    <source>
        <dbReference type="SMART" id="SM01321"/>
    </source>
</evidence>
<dbReference type="SUPFAM" id="SSF143422">
    <property type="entry name" value="Transposase IS200-like"/>
    <property type="match status" value="1"/>
</dbReference>
<organism evidence="2 3">
    <name type="scientific">Marinoscillum furvescens DSM 4134</name>
    <dbReference type="NCBI Taxonomy" id="1122208"/>
    <lineage>
        <taxon>Bacteria</taxon>
        <taxon>Pseudomonadati</taxon>
        <taxon>Bacteroidota</taxon>
        <taxon>Cytophagia</taxon>
        <taxon>Cytophagales</taxon>
        <taxon>Reichenbachiellaceae</taxon>
        <taxon>Marinoscillum</taxon>
    </lineage>
</organism>
<dbReference type="Proteomes" id="UP000256779">
    <property type="component" value="Unassembled WGS sequence"/>
</dbReference>
<evidence type="ECO:0000313" key="3">
    <source>
        <dbReference type="Proteomes" id="UP000256779"/>
    </source>
</evidence>